<dbReference type="AlphaFoldDB" id="A0A0B0EIY1"/>
<dbReference type="Proteomes" id="UP000030652">
    <property type="component" value="Unassembled WGS sequence"/>
</dbReference>
<dbReference type="eggNOG" id="COG0859">
    <property type="taxonomic scope" value="Bacteria"/>
</dbReference>
<name>A0A0B0EIY1_9BACT</name>
<keyword evidence="1" id="KW-0328">Glycosyltransferase</keyword>
<evidence type="ECO:0000256" key="1">
    <source>
        <dbReference type="ARBA" id="ARBA00022676"/>
    </source>
</evidence>
<dbReference type="GO" id="GO:0008713">
    <property type="term" value="F:ADP-heptose-lipopolysaccharide heptosyltransferase activity"/>
    <property type="evidence" value="ECO:0007669"/>
    <property type="project" value="TreeGrafter"/>
</dbReference>
<evidence type="ECO:0000256" key="2">
    <source>
        <dbReference type="ARBA" id="ARBA00022679"/>
    </source>
</evidence>
<evidence type="ECO:0000313" key="3">
    <source>
        <dbReference type="EMBL" id="KHE92539.1"/>
    </source>
</evidence>
<reference evidence="3 4" key="1">
    <citation type="submission" date="2014-10" db="EMBL/GenBank/DDBJ databases">
        <title>Draft genome of anammox bacterium scalindua brodae, obtained using differential coverage binning of sequence data from two enrichment reactors.</title>
        <authorList>
            <person name="Speth D.R."/>
            <person name="Russ L."/>
            <person name="Kartal B."/>
            <person name="Op den Camp H.J."/>
            <person name="Dutilh B.E."/>
            <person name="Jetten M.S."/>
        </authorList>
    </citation>
    <scope>NUCLEOTIDE SEQUENCE [LARGE SCALE GENOMIC DNA]</scope>
    <source>
        <strain evidence="3">RU1</strain>
    </source>
</reference>
<accession>A0A0B0EIY1</accession>
<organism evidence="3 4">
    <name type="scientific">Candidatus Scalindua brodae</name>
    <dbReference type="NCBI Taxonomy" id="237368"/>
    <lineage>
        <taxon>Bacteria</taxon>
        <taxon>Pseudomonadati</taxon>
        <taxon>Planctomycetota</taxon>
        <taxon>Candidatus Brocadiia</taxon>
        <taxon>Candidatus Brocadiales</taxon>
        <taxon>Candidatus Scalinduaceae</taxon>
        <taxon>Candidatus Scalindua</taxon>
    </lineage>
</organism>
<evidence type="ECO:0000313" key="4">
    <source>
        <dbReference type="Proteomes" id="UP000030652"/>
    </source>
</evidence>
<proteinExistence type="predicted"/>
<protein>
    <submittedName>
        <fullName evidence="3">Putative heptosyltransferase</fullName>
    </submittedName>
</protein>
<dbReference type="InterPro" id="IPR051199">
    <property type="entry name" value="LPS_LOS_Heptosyltrfase"/>
</dbReference>
<gene>
    <name evidence="3" type="ORF">SCABRO_01688</name>
</gene>
<dbReference type="CDD" id="cd03789">
    <property type="entry name" value="GT9_LPS_heptosyltransferase"/>
    <property type="match status" value="1"/>
</dbReference>
<sequence length="364" mass="41146">MPTRNPENILIIRLSAIGDVINVLPALRLLRSHFPNARITWLVEDRASEILRDHPDVDEVIIYPRKKWQSGILKVNKSLNTISESLSFYKRLRKNHYDLVIDFQGNLKSAVMNLITGSEDRLGFGKGHCKEFNYLSTKHHAYPAGKKIHRIEKNLSLLKELDIETRFLRPELPVSNEDEEYISEFITGKANSSLPIIIIHAGTSKFGSFKQWSPPNYTLLADMILEKYEANIIFTWGPDDFDTVEEIIKNMKHKALPACETTSIKQLIALIKRATIFIGGDTGPLHIAAIMDIPVVGIYGPKDPAIYGPYNGKAIVIKKDVPCSPCKKRTCGDPICMTSILPEDVFRGVEKLLPIHHQEKNLNT</sequence>
<comment type="caution">
    <text evidence="3">The sequence shown here is derived from an EMBL/GenBank/DDBJ whole genome shotgun (WGS) entry which is preliminary data.</text>
</comment>
<dbReference type="PANTHER" id="PTHR30160">
    <property type="entry name" value="TETRAACYLDISACCHARIDE 4'-KINASE-RELATED"/>
    <property type="match status" value="1"/>
</dbReference>
<dbReference type="InterPro" id="IPR002201">
    <property type="entry name" value="Glyco_trans_9"/>
</dbReference>
<keyword evidence="2 3" id="KW-0808">Transferase</keyword>
<dbReference type="EMBL" id="JRYO01000120">
    <property type="protein sequence ID" value="KHE92539.1"/>
    <property type="molecule type" value="Genomic_DNA"/>
</dbReference>
<dbReference type="PANTHER" id="PTHR30160:SF1">
    <property type="entry name" value="LIPOPOLYSACCHARIDE 1,2-N-ACETYLGLUCOSAMINETRANSFERASE-RELATED"/>
    <property type="match status" value="1"/>
</dbReference>
<dbReference type="Gene3D" id="3.40.50.2000">
    <property type="entry name" value="Glycogen Phosphorylase B"/>
    <property type="match status" value="2"/>
</dbReference>
<dbReference type="Pfam" id="PF01075">
    <property type="entry name" value="Glyco_transf_9"/>
    <property type="match status" value="1"/>
</dbReference>
<dbReference type="GO" id="GO:0005829">
    <property type="term" value="C:cytosol"/>
    <property type="evidence" value="ECO:0007669"/>
    <property type="project" value="TreeGrafter"/>
</dbReference>
<dbReference type="SUPFAM" id="SSF53756">
    <property type="entry name" value="UDP-Glycosyltransferase/glycogen phosphorylase"/>
    <property type="match status" value="1"/>
</dbReference>
<dbReference type="GO" id="GO:0009244">
    <property type="term" value="P:lipopolysaccharide core region biosynthetic process"/>
    <property type="evidence" value="ECO:0007669"/>
    <property type="project" value="TreeGrafter"/>
</dbReference>